<name>U2KYE9_9FIRM</name>
<dbReference type="Proteomes" id="UP000016662">
    <property type="component" value="Unassembled WGS sequence"/>
</dbReference>
<dbReference type="HOGENOM" id="CLU_3276142_0_0_9"/>
<dbReference type="AlphaFoldDB" id="U2KYE9"/>
<dbReference type="STRING" id="411473.RUMCAL_00510"/>
<dbReference type="EMBL" id="AWVF01000048">
    <property type="protein sequence ID" value="ERJ97115.1"/>
    <property type="molecule type" value="Genomic_DNA"/>
</dbReference>
<dbReference type="PATRIC" id="fig|411473.3.peg.391"/>
<protein>
    <submittedName>
        <fullName evidence="1">Uncharacterized protein</fullName>
    </submittedName>
</protein>
<proteinExistence type="predicted"/>
<comment type="caution">
    <text evidence="1">The sequence shown here is derived from an EMBL/GenBank/DDBJ whole genome shotgun (WGS) entry which is preliminary data.</text>
</comment>
<accession>U2KYE9</accession>
<organism evidence="1 2">
    <name type="scientific">Ruminococcus callidus ATCC 27760</name>
    <dbReference type="NCBI Taxonomy" id="411473"/>
    <lineage>
        <taxon>Bacteria</taxon>
        <taxon>Bacillati</taxon>
        <taxon>Bacillota</taxon>
        <taxon>Clostridia</taxon>
        <taxon>Eubacteriales</taxon>
        <taxon>Oscillospiraceae</taxon>
        <taxon>Ruminococcus</taxon>
    </lineage>
</organism>
<sequence length="41" mass="4767">MISFYPTASEKSRENGDSVVISRDFLRQTGKKMPLFCENRQ</sequence>
<gene>
    <name evidence="1" type="ORF">RUMCAL_00510</name>
</gene>
<keyword evidence="2" id="KW-1185">Reference proteome</keyword>
<evidence type="ECO:0000313" key="2">
    <source>
        <dbReference type="Proteomes" id="UP000016662"/>
    </source>
</evidence>
<evidence type="ECO:0000313" key="1">
    <source>
        <dbReference type="EMBL" id="ERJ97115.1"/>
    </source>
</evidence>
<reference evidence="1 2" key="1">
    <citation type="submission" date="2013-07" db="EMBL/GenBank/DDBJ databases">
        <authorList>
            <person name="Weinstock G."/>
            <person name="Sodergren E."/>
            <person name="Wylie T."/>
            <person name="Fulton L."/>
            <person name="Fulton R."/>
            <person name="Fronick C."/>
            <person name="O'Laughlin M."/>
            <person name="Godfrey J."/>
            <person name="Miner T."/>
            <person name="Herter B."/>
            <person name="Appelbaum E."/>
            <person name="Cordes M."/>
            <person name="Lek S."/>
            <person name="Wollam A."/>
            <person name="Pepin K.H."/>
            <person name="Palsikar V.B."/>
            <person name="Mitreva M."/>
            <person name="Wilson R.K."/>
        </authorList>
    </citation>
    <scope>NUCLEOTIDE SEQUENCE [LARGE SCALE GENOMIC DNA]</scope>
    <source>
        <strain evidence="1 2">ATCC 27760</strain>
    </source>
</reference>